<comment type="caution">
    <text evidence="1">The sequence shown here is derived from an EMBL/GenBank/DDBJ whole genome shotgun (WGS) entry which is preliminary data.</text>
</comment>
<evidence type="ECO:0000313" key="1">
    <source>
        <dbReference type="EMBL" id="RNA21239.1"/>
    </source>
</evidence>
<protein>
    <submittedName>
        <fullName evidence="1">Uncharacterized protein</fullName>
    </submittedName>
</protein>
<name>A0A3M7RCR8_BRAPC</name>
<sequence length="69" mass="8227">MWFILFEVVSVDALNQIVLDLLIHEEELFRKFLNNKTKIYFLFSSILSKRWCSEVTMVYNTFTVLFGNA</sequence>
<reference evidence="1 2" key="1">
    <citation type="journal article" date="2018" name="Sci. Rep.">
        <title>Genomic signatures of local adaptation to the degree of environmental predictability in rotifers.</title>
        <authorList>
            <person name="Franch-Gras L."/>
            <person name="Hahn C."/>
            <person name="Garcia-Roger E.M."/>
            <person name="Carmona M.J."/>
            <person name="Serra M."/>
            <person name="Gomez A."/>
        </authorList>
    </citation>
    <scope>NUCLEOTIDE SEQUENCE [LARGE SCALE GENOMIC DNA]</scope>
    <source>
        <strain evidence="1">HYR1</strain>
    </source>
</reference>
<evidence type="ECO:0000313" key="2">
    <source>
        <dbReference type="Proteomes" id="UP000276133"/>
    </source>
</evidence>
<accession>A0A3M7RCR8</accession>
<gene>
    <name evidence="1" type="ORF">BpHYR1_028795</name>
</gene>
<dbReference type="Proteomes" id="UP000276133">
    <property type="component" value="Unassembled WGS sequence"/>
</dbReference>
<dbReference type="AlphaFoldDB" id="A0A3M7RCR8"/>
<organism evidence="1 2">
    <name type="scientific">Brachionus plicatilis</name>
    <name type="common">Marine rotifer</name>
    <name type="synonym">Brachionus muelleri</name>
    <dbReference type="NCBI Taxonomy" id="10195"/>
    <lineage>
        <taxon>Eukaryota</taxon>
        <taxon>Metazoa</taxon>
        <taxon>Spiralia</taxon>
        <taxon>Gnathifera</taxon>
        <taxon>Rotifera</taxon>
        <taxon>Eurotatoria</taxon>
        <taxon>Monogononta</taxon>
        <taxon>Pseudotrocha</taxon>
        <taxon>Ploima</taxon>
        <taxon>Brachionidae</taxon>
        <taxon>Brachionus</taxon>
    </lineage>
</organism>
<keyword evidence="2" id="KW-1185">Reference proteome</keyword>
<proteinExistence type="predicted"/>
<dbReference type="EMBL" id="REGN01003706">
    <property type="protein sequence ID" value="RNA21239.1"/>
    <property type="molecule type" value="Genomic_DNA"/>
</dbReference>